<accession>A0A382IL12</accession>
<evidence type="ECO:0000313" key="4">
    <source>
        <dbReference type="EMBL" id="SVC00350.1"/>
    </source>
</evidence>
<dbReference type="PANTHER" id="PTHR11908:SF132">
    <property type="entry name" value="ALDEHYDE OXIDASE 1-RELATED"/>
    <property type="match status" value="1"/>
</dbReference>
<feature type="domain" description="Aldehyde oxidase/xanthine dehydrogenase first molybdopterin binding" evidence="2">
    <location>
        <begin position="3"/>
        <end position="61"/>
    </location>
</feature>
<dbReference type="Gene3D" id="3.30.365.10">
    <property type="entry name" value="Aldehyde oxidase/xanthine dehydrogenase, molybdopterin binding domain"/>
    <property type="match status" value="3"/>
</dbReference>
<gene>
    <name evidence="4" type="ORF">METZ01_LOCUS253204</name>
</gene>
<evidence type="ECO:0000259" key="2">
    <source>
        <dbReference type="Pfam" id="PF02738"/>
    </source>
</evidence>
<dbReference type="Pfam" id="PF20256">
    <property type="entry name" value="MoCoBD_2"/>
    <property type="match status" value="1"/>
</dbReference>
<evidence type="ECO:0000256" key="1">
    <source>
        <dbReference type="ARBA" id="ARBA00022505"/>
    </source>
</evidence>
<dbReference type="GO" id="GO:0005506">
    <property type="term" value="F:iron ion binding"/>
    <property type="evidence" value="ECO:0007669"/>
    <property type="project" value="InterPro"/>
</dbReference>
<dbReference type="InterPro" id="IPR046867">
    <property type="entry name" value="AldOxase/xan_DH_MoCoBD2"/>
</dbReference>
<dbReference type="EMBL" id="UINC01068062">
    <property type="protein sequence ID" value="SVC00350.1"/>
    <property type="molecule type" value="Genomic_DNA"/>
</dbReference>
<keyword evidence="1" id="KW-0500">Molybdenum</keyword>
<organism evidence="4">
    <name type="scientific">marine metagenome</name>
    <dbReference type="NCBI Taxonomy" id="408172"/>
    <lineage>
        <taxon>unclassified sequences</taxon>
        <taxon>metagenomes</taxon>
        <taxon>ecological metagenomes</taxon>
    </lineage>
</organism>
<dbReference type="SUPFAM" id="SSF56003">
    <property type="entry name" value="Molybdenum cofactor-binding domain"/>
    <property type="match status" value="1"/>
</dbReference>
<proteinExistence type="predicted"/>
<dbReference type="GO" id="GO:0016491">
    <property type="term" value="F:oxidoreductase activity"/>
    <property type="evidence" value="ECO:0007669"/>
    <property type="project" value="InterPro"/>
</dbReference>
<dbReference type="AlphaFoldDB" id="A0A382IL12"/>
<sequence length="442" mass="47030">SLVYTPEAMRFRGIPVYTNTPIRGAQRGPGQNQIACAIEPLIDKAADQLGIDRLAIRRINAPNNKSKVGGNQGPVTSAYMREALNKGAKAFNWNAKKRQTRKRNGSKVIGLGIGQAYHSAGSSGFDGLVSITPDGKLHIHTGVGNLGTFSHTATSRAAAEVLKSNWENCIVERGDTRKGLPWNLAQFGSNTSFTMTRTNYVAAMDAKRKLQEIAAKDLGGSPDNYDVADEKVFNKSNRSTSLTFAQAAKRAIELGGEYSGLEMPEDLNPQTKRAVAGLAGTGLIGVSKDNLEKSGTAPALAAGFVQIELDLETGKYEILDYVGVADCGTVLHPQGLETQIKGGGVMGFGMATTERYCYDPQIGLPTNIAFYQCKPLSYLDVPADMKTVAVDKADPQNPIGSKGIGEPLQGCSASALLCAISDALGGHYFNRTPVMADQILNA</sequence>
<protein>
    <submittedName>
        <fullName evidence="4">Uncharacterized protein</fullName>
    </submittedName>
</protein>
<reference evidence="4" key="1">
    <citation type="submission" date="2018-05" db="EMBL/GenBank/DDBJ databases">
        <authorList>
            <person name="Lanie J.A."/>
            <person name="Ng W.-L."/>
            <person name="Kazmierczak K.M."/>
            <person name="Andrzejewski T.M."/>
            <person name="Davidsen T.M."/>
            <person name="Wayne K.J."/>
            <person name="Tettelin H."/>
            <person name="Glass J.I."/>
            <person name="Rusch D."/>
            <person name="Podicherti R."/>
            <person name="Tsui H.-C.T."/>
            <person name="Winkler M.E."/>
        </authorList>
    </citation>
    <scope>NUCLEOTIDE SEQUENCE</scope>
</reference>
<dbReference type="InterPro" id="IPR037165">
    <property type="entry name" value="AldOxase/xan_DH_Mopterin-bd_sf"/>
</dbReference>
<dbReference type="InterPro" id="IPR008274">
    <property type="entry name" value="AldOxase/xan_DH_MoCoBD1"/>
</dbReference>
<feature type="domain" description="Aldehyde oxidase/xanthine dehydrogenase second molybdopterin binding" evidence="3">
    <location>
        <begin position="87"/>
        <end position="382"/>
    </location>
</feature>
<dbReference type="InterPro" id="IPR016208">
    <property type="entry name" value="Ald_Oxase/xanthine_DH-like"/>
</dbReference>
<evidence type="ECO:0000259" key="3">
    <source>
        <dbReference type="Pfam" id="PF20256"/>
    </source>
</evidence>
<dbReference type="Pfam" id="PF02738">
    <property type="entry name" value="MoCoBD_1"/>
    <property type="match status" value="1"/>
</dbReference>
<feature type="non-terminal residue" evidence="4">
    <location>
        <position position="1"/>
    </location>
</feature>
<feature type="non-terminal residue" evidence="4">
    <location>
        <position position="442"/>
    </location>
</feature>
<dbReference type="PANTHER" id="PTHR11908">
    <property type="entry name" value="XANTHINE DEHYDROGENASE"/>
    <property type="match status" value="1"/>
</dbReference>
<name>A0A382IL12_9ZZZZ</name>